<keyword evidence="1" id="KW-0472">Membrane</keyword>
<feature type="transmembrane region" description="Helical" evidence="1">
    <location>
        <begin position="91"/>
        <end position="114"/>
    </location>
</feature>
<organism evidence="2 3">
    <name type="scientific">Clavibacter michiganensis</name>
    <dbReference type="NCBI Taxonomy" id="28447"/>
    <lineage>
        <taxon>Bacteria</taxon>
        <taxon>Bacillati</taxon>
        <taxon>Actinomycetota</taxon>
        <taxon>Actinomycetes</taxon>
        <taxon>Micrococcales</taxon>
        <taxon>Microbacteriaceae</taxon>
        <taxon>Clavibacter</taxon>
    </lineage>
</organism>
<feature type="transmembrane region" description="Helical" evidence="1">
    <location>
        <begin position="12"/>
        <end position="32"/>
    </location>
</feature>
<reference evidence="2 3" key="1">
    <citation type="submission" date="2018-02" db="EMBL/GenBank/DDBJ databases">
        <title>Bacteriophage NCPPB3778 and a type I-E CRISPR drive the evolution of the US Biological Select Agent, Rathayibacter toxicus.</title>
        <authorList>
            <person name="Davis E.W.II."/>
            <person name="Tabima J.F."/>
            <person name="Weisberg A.J."/>
            <person name="Lopes L.D."/>
            <person name="Wiseman M.S."/>
            <person name="Wiseman M.S."/>
            <person name="Pupko T."/>
            <person name="Belcher M.S."/>
            <person name="Sechler A.J."/>
            <person name="Tancos M.A."/>
            <person name="Schroeder B.K."/>
            <person name="Murray T.D."/>
            <person name="Luster D.G."/>
            <person name="Schneider W.L."/>
            <person name="Rogers E."/>
            <person name="Andreote F.D."/>
            <person name="Grunwald N.J."/>
            <person name="Putnam M.L."/>
            <person name="Chang J.H."/>
        </authorList>
    </citation>
    <scope>NUCLEOTIDE SEQUENCE [LARGE SCALE GENOMIC DNA]</scope>
    <source>
        <strain evidence="2 3">AY1B3</strain>
    </source>
</reference>
<accession>A0A2S5VSN7</accession>
<feature type="transmembrane region" description="Helical" evidence="1">
    <location>
        <begin position="126"/>
        <end position="143"/>
    </location>
</feature>
<dbReference type="Proteomes" id="UP000239241">
    <property type="component" value="Unassembled WGS sequence"/>
</dbReference>
<feature type="transmembrane region" description="Helical" evidence="1">
    <location>
        <begin position="172"/>
        <end position="197"/>
    </location>
</feature>
<comment type="caution">
    <text evidence="2">The sequence shown here is derived from an EMBL/GenBank/DDBJ whole genome shotgun (WGS) entry which is preliminary data.</text>
</comment>
<feature type="transmembrane region" description="Helical" evidence="1">
    <location>
        <begin position="267"/>
        <end position="286"/>
    </location>
</feature>
<dbReference type="RefSeq" id="WP_104290529.1">
    <property type="nucleotide sequence ID" value="NZ_PSXY01000015.1"/>
</dbReference>
<sequence length="476" mass="50608">MSPRAEPGVRSASRLPAWLVILVGVGSAIVTWGRVPGDARATVWAEDGGRFLPARAQDGFWSTLFAPYDGYLHLWARGIVGAASTWFPLDLFAPVVVALCSLAVGGVAVLVLVCSSSVTTWLPARIALAAVTVLLPVAPVEVLGNAANLHWYLLWGSFWIVLHSPRTWRSSIGLAVVGLTFALTEILTLLLAPLVFWRFLHARSWPVRAAYAIGLMAQAATTLADTRVFRDPASIASDAIGYVAVVGTSIYLPTDAMLGALVSRTGWWIGLVLLLPFAASAVYAFVRGRAVVRVAVVGLVGLSLAVWGISFGLNMGFPDYDYAVFAPEQWLGVYVLRYAALSSLCLTALPVLAAVTLHDRGAARREALARDAVQDDVAPVAPVDPATRGETVVIAPARRTREGAPLAILVLLVGLLAVNLTPGDTRRTDQPSWRAGVEAARSECAAEPAPREAVVPIAPAQWGWSSTLPCSFLVGR</sequence>
<dbReference type="AlphaFoldDB" id="A0A2S5VSN7"/>
<protein>
    <submittedName>
        <fullName evidence="2">Uncharacterized protein</fullName>
    </submittedName>
</protein>
<feature type="transmembrane region" description="Helical" evidence="1">
    <location>
        <begin position="293"/>
        <end position="315"/>
    </location>
</feature>
<evidence type="ECO:0000313" key="3">
    <source>
        <dbReference type="Proteomes" id="UP000239241"/>
    </source>
</evidence>
<feature type="transmembrane region" description="Helical" evidence="1">
    <location>
        <begin position="335"/>
        <end position="357"/>
    </location>
</feature>
<dbReference type="EMBL" id="PSXY01000015">
    <property type="protein sequence ID" value="PPF67015.1"/>
    <property type="molecule type" value="Genomic_DNA"/>
</dbReference>
<evidence type="ECO:0000256" key="1">
    <source>
        <dbReference type="SAM" id="Phobius"/>
    </source>
</evidence>
<gene>
    <name evidence="2" type="ORF">C5E16_09990</name>
</gene>
<keyword evidence="1" id="KW-1133">Transmembrane helix</keyword>
<evidence type="ECO:0000313" key="2">
    <source>
        <dbReference type="EMBL" id="PPF67015.1"/>
    </source>
</evidence>
<name>A0A2S5VSN7_9MICO</name>
<feature type="transmembrane region" description="Helical" evidence="1">
    <location>
        <begin position="240"/>
        <end position="261"/>
    </location>
</feature>
<proteinExistence type="predicted"/>
<keyword evidence="1" id="KW-0812">Transmembrane</keyword>